<protein>
    <submittedName>
        <fullName evidence="1">Uncharacterized protein</fullName>
    </submittedName>
</protein>
<keyword evidence="2" id="KW-1185">Reference proteome</keyword>
<reference evidence="2" key="1">
    <citation type="journal article" date="2017" name="Genome Biol.">
        <title>Comparative genomics reveals high biological diversity and specific adaptations in the industrially and medically important fungal genus Aspergillus.</title>
        <authorList>
            <person name="de Vries R.P."/>
            <person name="Riley R."/>
            <person name="Wiebenga A."/>
            <person name="Aguilar-Osorio G."/>
            <person name="Amillis S."/>
            <person name="Uchima C.A."/>
            <person name="Anderluh G."/>
            <person name="Asadollahi M."/>
            <person name="Askin M."/>
            <person name="Barry K."/>
            <person name="Battaglia E."/>
            <person name="Bayram O."/>
            <person name="Benocci T."/>
            <person name="Braus-Stromeyer S.A."/>
            <person name="Caldana C."/>
            <person name="Canovas D."/>
            <person name="Cerqueira G.C."/>
            <person name="Chen F."/>
            <person name="Chen W."/>
            <person name="Choi C."/>
            <person name="Clum A."/>
            <person name="Dos Santos R.A."/>
            <person name="Damasio A.R."/>
            <person name="Diallinas G."/>
            <person name="Emri T."/>
            <person name="Fekete E."/>
            <person name="Flipphi M."/>
            <person name="Freyberg S."/>
            <person name="Gallo A."/>
            <person name="Gournas C."/>
            <person name="Habgood R."/>
            <person name="Hainaut M."/>
            <person name="Harispe M.L."/>
            <person name="Henrissat B."/>
            <person name="Hilden K.S."/>
            <person name="Hope R."/>
            <person name="Hossain A."/>
            <person name="Karabika E."/>
            <person name="Karaffa L."/>
            <person name="Karanyi Z."/>
            <person name="Krasevec N."/>
            <person name="Kuo A."/>
            <person name="Kusch H."/>
            <person name="LaButti K."/>
            <person name="Lagendijk E.L."/>
            <person name="Lapidus A."/>
            <person name="Levasseur A."/>
            <person name="Lindquist E."/>
            <person name="Lipzen A."/>
            <person name="Logrieco A.F."/>
            <person name="MacCabe A."/>
            <person name="Maekelae M.R."/>
            <person name="Malavazi I."/>
            <person name="Melin P."/>
            <person name="Meyer V."/>
            <person name="Mielnichuk N."/>
            <person name="Miskei M."/>
            <person name="Molnar A.P."/>
            <person name="Mule G."/>
            <person name="Ngan C.Y."/>
            <person name="Orejas M."/>
            <person name="Orosz E."/>
            <person name="Ouedraogo J.P."/>
            <person name="Overkamp K.M."/>
            <person name="Park H.-S."/>
            <person name="Perrone G."/>
            <person name="Piumi F."/>
            <person name="Punt P.J."/>
            <person name="Ram A.F."/>
            <person name="Ramon A."/>
            <person name="Rauscher S."/>
            <person name="Record E."/>
            <person name="Riano-Pachon D.M."/>
            <person name="Robert V."/>
            <person name="Roehrig J."/>
            <person name="Ruller R."/>
            <person name="Salamov A."/>
            <person name="Salih N.S."/>
            <person name="Samson R.A."/>
            <person name="Sandor E."/>
            <person name="Sanguinetti M."/>
            <person name="Schuetze T."/>
            <person name="Sepcic K."/>
            <person name="Shelest E."/>
            <person name="Sherlock G."/>
            <person name="Sophianopoulou V."/>
            <person name="Squina F.M."/>
            <person name="Sun H."/>
            <person name="Susca A."/>
            <person name="Todd R.B."/>
            <person name="Tsang A."/>
            <person name="Unkles S.E."/>
            <person name="van de Wiele N."/>
            <person name="van Rossen-Uffink D."/>
            <person name="Oliveira J.V."/>
            <person name="Vesth T.C."/>
            <person name="Visser J."/>
            <person name="Yu J.-H."/>
            <person name="Zhou M."/>
            <person name="Andersen M.R."/>
            <person name="Archer D.B."/>
            <person name="Baker S.E."/>
            <person name="Benoit I."/>
            <person name="Brakhage A.A."/>
            <person name="Braus G.H."/>
            <person name="Fischer R."/>
            <person name="Frisvad J.C."/>
            <person name="Goldman G.H."/>
            <person name="Houbraken J."/>
            <person name="Oakley B."/>
            <person name="Pocsi I."/>
            <person name="Scazzocchio C."/>
            <person name="Seiboth B."/>
            <person name="vanKuyk P.A."/>
            <person name="Wortman J."/>
            <person name="Dyer P.S."/>
            <person name="Grigoriev I.V."/>
        </authorList>
    </citation>
    <scope>NUCLEOTIDE SEQUENCE [LARGE SCALE GENOMIC DNA]</scope>
    <source>
        <strain evidence="2">ITEM 5010</strain>
    </source>
</reference>
<proteinExistence type="predicted"/>
<evidence type="ECO:0000313" key="1">
    <source>
        <dbReference type="EMBL" id="OOF93033.1"/>
    </source>
</evidence>
<dbReference type="VEuPathDB" id="FungiDB:ASPCADRAFT_209668"/>
<gene>
    <name evidence="1" type="ORF">ASPCADRAFT_209668</name>
</gene>
<accession>A0A1R3REX7</accession>
<name>A0A1R3REX7_ASPC5</name>
<organism evidence="1 2">
    <name type="scientific">Aspergillus carbonarius (strain ITEM 5010)</name>
    <dbReference type="NCBI Taxonomy" id="602072"/>
    <lineage>
        <taxon>Eukaryota</taxon>
        <taxon>Fungi</taxon>
        <taxon>Dikarya</taxon>
        <taxon>Ascomycota</taxon>
        <taxon>Pezizomycotina</taxon>
        <taxon>Eurotiomycetes</taxon>
        <taxon>Eurotiomycetidae</taxon>
        <taxon>Eurotiales</taxon>
        <taxon>Aspergillaceae</taxon>
        <taxon>Aspergillus</taxon>
        <taxon>Aspergillus subgen. Circumdati</taxon>
    </lineage>
</organism>
<sequence>MQLPAPCASLGSLYWFLRRVWGRADMPIQTTKAQASVKSYLHNRSSVGSYQRRLLVGSTEYCLDIYLTVADNEPCQLSQTAQPFWIAILGTLRQMNLVFNRNNPPLMDSQPWN</sequence>
<dbReference type="EMBL" id="KV907505">
    <property type="protein sequence ID" value="OOF93033.1"/>
    <property type="molecule type" value="Genomic_DNA"/>
</dbReference>
<evidence type="ECO:0000313" key="2">
    <source>
        <dbReference type="Proteomes" id="UP000188318"/>
    </source>
</evidence>
<dbReference type="AlphaFoldDB" id="A0A1R3REX7"/>
<dbReference type="Proteomes" id="UP000188318">
    <property type="component" value="Unassembled WGS sequence"/>
</dbReference>